<dbReference type="GO" id="GO:0016787">
    <property type="term" value="F:hydrolase activity"/>
    <property type="evidence" value="ECO:0007669"/>
    <property type="project" value="UniProtKB-KW"/>
</dbReference>
<dbReference type="GO" id="GO:0004386">
    <property type="term" value="F:helicase activity"/>
    <property type="evidence" value="ECO:0007669"/>
    <property type="project" value="UniProtKB-KW"/>
</dbReference>
<evidence type="ECO:0000256" key="2">
    <source>
        <dbReference type="ARBA" id="ARBA00022806"/>
    </source>
</evidence>
<dbReference type="PROSITE" id="PS51192">
    <property type="entry name" value="HELICASE_ATP_BIND_1"/>
    <property type="match status" value="1"/>
</dbReference>
<dbReference type="AlphaFoldDB" id="A0A8T0GXY8"/>
<keyword evidence="1" id="KW-0378">Hydrolase</keyword>
<dbReference type="Pfam" id="PF00270">
    <property type="entry name" value="DEAD"/>
    <property type="match status" value="1"/>
</dbReference>
<dbReference type="EMBL" id="CM026429">
    <property type="protein sequence ID" value="KAG0563890.1"/>
    <property type="molecule type" value="Genomic_DNA"/>
</dbReference>
<comment type="caution">
    <text evidence="4">The sequence shown here is derived from an EMBL/GenBank/DDBJ whole genome shotgun (WGS) entry which is preliminary data.</text>
</comment>
<reference evidence="4" key="1">
    <citation type="submission" date="2020-06" db="EMBL/GenBank/DDBJ databases">
        <title>WGS assembly of Ceratodon purpureus strain R40.</title>
        <authorList>
            <person name="Carey S.B."/>
            <person name="Jenkins J."/>
            <person name="Shu S."/>
            <person name="Lovell J.T."/>
            <person name="Sreedasyam A."/>
            <person name="Maumus F."/>
            <person name="Tiley G.P."/>
            <person name="Fernandez-Pozo N."/>
            <person name="Barry K."/>
            <person name="Chen C."/>
            <person name="Wang M."/>
            <person name="Lipzen A."/>
            <person name="Daum C."/>
            <person name="Saski C.A."/>
            <person name="Payton A.C."/>
            <person name="Mcbreen J.C."/>
            <person name="Conrad R.E."/>
            <person name="Kollar L.M."/>
            <person name="Olsson S."/>
            <person name="Huttunen S."/>
            <person name="Landis J.B."/>
            <person name="Wickett N.J."/>
            <person name="Johnson M.G."/>
            <person name="Rensing S.A."/>
            <person name="Grimwood J."/>
            <person name="Schmutz J."/>
            <person name="Mcdaniel S.F."/>
        </authorList>
    </citation>
    <scope>NUCLEOTIDE SEQUENCE</scope>
    <source>
        <strain evidence="4">R40</strain>
    </source>
</reference>
<gene>
    <name evidence="4" type="ORF">KC19_8G067500</name>
</gene>
<dbReference type="PANTHER" id="PTHR47958">
    <property type="entry name" value="ATP-DEPENDENT RNA HELICASE DBP3"/>
    <property type="match status" value="1"/>
</dbReference>
<dbReference type="InterPro" id="IPR011545">
    <property type="entry name" value="DEAD/DEAH_box_helicase_dom"/>
</dbReference>
<dbReference type="GO" id="GO:0003676">
    <property type="term" value="F:nucleic acid binding"/>
    <property type="evidence" value="ECO:0007669"/>
    <property type="project" value="InterPro"/>
</dbReference>
<dbReference type="InterPro" id="IPR027417">
    <property type="entry name" value="P-loop_NTPase"/>
</dbReference>
<evidence type="ECO:0000256" key="1">
    <source>
        <dbReference type="ARBA" id="ARBA00022801"/>
    </source>
</evidence>
<keyword evidence="2" id="KW-0067">ATP-binding</keyword>
<dbReference type="GO" id="GO:0005524">
    <property type="term" value="F:ATP binding"/>
    <property type="evidence" value="ECO:0007669"/>
    <property type="project" value="InterPro"/>
</dbReference>
<dbReference type="SUPFAM" id="SSF52540">
    <property type="entry name" value="P-loop containing nucleoside triphosphate hydrolases"/>
    <property type="match status" value="1"/>
</dbReference>
<keyword evidence="5" id="KW-1185">Reference proteome</keyword>
<dbReference type="Proteomes" id="UP000822688">
    <property type="component" value="Chromosome 8"/>
</dbReference>
<feature type="domain" description="Helicase ATP-binding" evidence="3">
    <location>
        <begin position="50"/>
        <end position="205"/>
    </location>
</feature>
<dbReference type="Gene3D" id="3.40.50.300">
    <property type="entry name" value="P-loop containing nucleotide triphosphate hydrolases"/>
    <property type="match status" value="1"/>
</dbReference>
<protein>
    <recommendedName>
        <fullName evidence="3">Helicase ATP-binding domain-containing protein</fullName>
    </recommendedName>
</protein>
<sequence>MEGAEKSAGAVAERHKDEVDMTMNASAFSIYQNLESLPNKNLCVQGLNVLVSIISVLPRLDTNIKAPQVLIVCASKEDAAHIQKVITHCTEGQGKITARLATPSAPERPSKRAMVEDQVVVGTSGTMKSYITSKWLNTTSMKIVLVDEADGMFDQHETGRLHDTKKMLKIINPSGGNCQVILLSETSSERVKRSAMKEFREVGSWSSVVLEKPSHDLNCQYQIAQSCPETLSKISALKKDVDAAGMCKGGWVQH</sequence>
<proteinExistence type="predicted"/>
<keyword evidence="2" id="KW-0547">Nucleotide-binding</keyword>
<accession>A0A8T0GXY8</accession>
<keyword evidence="2" id="KW-0347">Helicase</keyword>
<dbReference type="InterPro" id="IPR014001">
    <property type="entry name" value="Helicase_ATP-bd"/>
</dbReference>
<evidence type="ECO:0000313" key="4">
    <source>
        <dbReference type="EMBL" id="KAG0563890.1"/>
    </source>
</evidence>
<organism evidence="4 5">
    <name type="scientific">Ceratodon purpureus</name>
    <name type="common">Fire moss</name>
    <name type="synonym">Dicranum purpureum</name>
    <dbReference type="NCBI Taxonomy" id="3225"/>
    <lineage>
        <taxon>Eukaryota</taxon>
        <taxon>Viridiplantae</taxon>
        <taxon>Streptophyta</taxon>
        <taxon>Embryophyta</taxon>
        <taxon>Bryophyta</taxon>
        <taxon>Bryophytina</taxon>
        <taxon>Bryopsida</taxon>
        <taxon>Dicranidae</taxon>
        <taxon>Pseudoditrichales</taxon>
        <taxon>Ditrichaceae</taxon>
        <taxon>Ceratodon</taxon>
    </lineage>
</organism>
<evidence type="ECO:0000259" key="3">
    <source>
        <dbReference type="PROSITE" id="PS51192"/>
    </source>
</evidence>
<evidence type="ECO:0000313" key="5">
    <source>
        <dbReference type="Proteomes" id="UP000822688"/>
    </source>
</evidence>
<name>A0A8T0GXY8_CERPU</name>